<dbReference type="Pfam" id="PF00520">
    <property type="entry name" value="Ion_trans"/>
    <property type="match status" value="1"/>
</dbReference>
<keyword evidence="2 6" id="KW-0812">Transmembrane</keyword>
<evidence type="ECO:0000256" key="1">
    <source>
        <dbReference type="ARBA" id="ARBA00004141"/>
    </source>
</evidence>
<name>A0A8J2SPH5_9STRA</name>
<dbReference type="AlphaFoldDB" id="A0A8J2SPH5"/>
<dbReference type="Proteomes" id="UP000789595">
    <property type="component" value="Unassembled WGS sequence"/>
</dbReference>
<dbReference type="GO" id="GO:0016020">
    <property type="term" value="C:membrane"/>
    <property type="evidence" value="ECO:0007669"/>
    <property type="project" value="UniProtKB-SubCell"/>
</dbReference>
<evidence type="ECO:0000313" key="9">
    <source>
        <dbReference type="Proteomes" id="UP000789595"/>
    </source>
</evidence>
<reference evidence="8" key="1">
    <citation type="submission" date="2021-11" db="EMBL/GenBank/DDBJ databases">
        <authorList>
            <consortium name="Genoscope - CEA"/>
            <person name="William W."/>
        </authorList>
    </citation>
    <scope>NUCLEOTIDE SEQUENCE</scope>
</reference>
<protein>
    <recommendedName>
        <fullName evidence="7">Ion transport domain-containing protein</fullName>
    </recommendedName>
</protein>
<gene>
    <name evidence="8" type="ORF">PECAL_3P09090</name>
</gene>
<keyword evidence="4 6" id="KW-0472">Membrane</keyword>
<feature type="region of interest" description="Disordered" evidence="5">
    <location>
        <begin position="281"/>
        <end position="313"/>
    </location>
</feature>
<feature type="transmembrane region" description="Helical" evidence="6">
    <location>
        <begin position="51"/>
        <end position="70"/>
    </location>
</feature>
<evidence type="ECO:0000256" key="3">
    <source>
        <dbReference type="ARBA" id="ARBA00022989"/>
    </source>
</evidence>
<dbReference type="GO" id="GO:0005216">
    <property type="term" value="F:monoatomic ion channel activity"/>
    <property type="evidence" value="ECO:0007669"/>
    <property type="project" value="InterPro"/>
</dbReference>
<evidence type="ECO:0000256" key="6">
    <source>
        <dbReference type="SAM" id="Phobius"/>
    </source>
</evidence>
<accession>A0A8J2SPH5</accession>
<dbReference type="OrthoDB" id="429183at2759"/>
<comment type="caution">
    <text evidence="8">The sequence shown here is derived from an EMBL/GenBank/DDBJ whole genome shotgun (WGS) entry which is preliminary data.</text>
</comment>
<comment type="subcellular location">
    <subcellularLocation>
        <location evidence="1">Membrane</location>
        <topology evidence="1">Multi-pass membrane protein</topology>
    </subcellularLocation>
</comment>
<dbReference type="InterPro" id="IPR005821">
    <property type="entry name" value="Ion_trans_dom"/>
</dbReference>
<evidence type="ECO:0000259" key="7">
    <source>
        <dbReference type="Pfam" id="PF00520"/>
    </source>
</evidence>
<organism evidence="8 9">
    <name type="scientific">Pelagomonas calceolata</name>
    <dbReference type="NCBI Taxonomy" id="35677"/>
    <lineage>
        <taxon>Eukaryota</taxon>
        <taxon>Sar</taxon>
        <taxon>Stramenopiles</taxon>
        <taxon>Ochrophyta</taxon>
        <taxon>Pelagophyceae</taxon>
        <taxon>Pelagomonadales</taxon>
        <taxon>Pelagomonadaceae</taxon>
        <taxon>Pelagomonas</taxon>
    </lineage>
</organism>
<dbReference type="SUPFAM" id="SSF81324">
    <property type="entry name" value="Voltage-gated potassium channels"/>
    <property type="match status" value="1"/>
</dbReference>
<dbReference type="Gene3D" id="1.20.120.350">
    <property type="entry name" value="Voltage-gated potassium channels. Chain C"/>
    <property type="match status" value="1"/>
</dbReference>
<feature type="transmembrane region" description="Helical" evidence="6">
    <location>
        <begin position="82"/>
        <end position="105"/>
    </location>
</feature>
<feature type="transmembrane region" description="Helical" evidence="6">
    <location>
        <begin position="20"/>
        <end position="39"/>
    </location>
</feature>
<dbReference type="InterPro" id="IPR027359">
    <property type="entry name" value="Volt_channel_dom_sf"/>
</dbReference>
<evidence type="ECO:0000256" key="4">
    <source>
        <dbReference type="ARBA" id="ARBA00023136"/>
    </source>
</evidence>
<proteinExistence type="predicted"/>
<sequence>MDDASRRDVADVVDSVPCWMAVALLTLADVVLFAWQLLPGTNAAEAQWLRGLELAINALFVCELGLRFVAAGGDFLSSTMNVFDTVVIVCAFVLCLAEFTAAPIVALRGLRILRYVCRGVRGACAASRIDAGFEMRGLVRQNSLSRGATLMVFMRRPFCVLRVASTASSSTPSTRRVASIDAQREREVAVTHPTQGRVAHRAREADLAPLHLDLTKNADAVARAVAASLEPRSKRRATAASSDGDRLLACVASLPRRSRELLERSAAEAATARAAYRAAHSAALAATPPPPSPVSSPVAAPPANKKGPPRDTDGLLAAAPRVNPMHTTSVDVEAPAPPPAVVLKLREPPAATASAPALLGLFEHALDEARARNAPPPRLAALLRGSPGLVFLKGDL</sequence>
<keyword evidence="3 6" id="KW-1133">Transmembrane helix</keyword>
<feature type="domain" description="Ion transport" evidence="7">
    <location>
        <begin position="21"/>
        <end position="115"/>
    </location>
</feature>
<evidence type="ECO:0000256" key="5">
    <source>
        <dbReference type="SAM" id="MobiDB-lite"/>
    </source>
</evidence>
<evidence type="ECO:0000256" key="2">
    <source>
        <dbReference type="ARBA" id="ARBA00022692"/>
    </source>
</evidence>
<dbReference type="EMBL" id="CAKKNE010000003">
    <property type="protein sequence ID" value="CAH0370992.1"/>
    <property type="molecule type" value="Genomic_DNA"/>
</dbReference>
<evidence type="ECO:0000313" key="8">
    <source>
        <dbReference type="EMBL" id="CAH0370992.1"/>
    </source>
</evidence>
<keyword evidence="9" id="KW-1185">Reference proteome</keyword>